<reference evidence="1" key="5">
    <citation type="submission" date="2016-08" db="EMBL/GenBank/DDBJ databases">
        <authorList>
            <person name="Satsunkevich N.E."/>
            <person name="Valentovich L.N."/>
            <person name="Kolomiets E.I."/>
            <person name="Titok M.A."/>
        </authorList>
    </citation>
    <scope>NUCLEOTIDE SEQUENCE</scope>
    <source>
        <strain evidence="1">72</strain>
        <plasmid evidence="1">pBS72</plasmid>
    </source>
</reference>
<protein>
    <submittedName>
        <fullName evidence="1">Uncharacterized protein</fullName>
    </submittedName>
</protein>
<dbReference type="EMBL" id="KX711616">
    <property type="protein sequence ID" value="APB62344.1"/>
    <property type="molecule type" value="Genomic_DNA"/>
</dbReference>
<dbReference type="AlphaFoldDB" id="A0A1J0AKT9"/>
<sequence length="84" mass="9402">MLNWDMLKPPGQPLAAHGWGRLARQKQKKELNRAGHEPAFHLRECDQAFGSISACFDFGFSVIADSLRKGEEHSGVALRLAKRD</sequence>
<organism evidence="1">
    <name type="scientific">Bacillus subtilis</name>
    <dbReference type="NCBI Taxonomy" id="1423"/>
    <lineage>
        <taxon>Bacteria</taxon>
        <taxon>Bacillati</taxon>
        <taxon>Bacillota</taxon>
        <taxon>Bacilli</taxon>
        <taxon>Bacillales</taxon>
        <taxon>Bacillaceae</taxon>
        <taxon>Bacillus</taxon>
    </lineage>
</organism>
<reference evidence="1" key="2">
    <citation type="journal article" date="2003" name="Plasmid">
        <title>Bacillus subtilis soil isolates: plasmid replicon analysis and construction of a new theta-replicating vector.</title>
        <authorList>
            <person name="Titok M.A."/>
            <person name="Chapuis J."/>
            <person name="Selezneva Y.V."/>
            <person name="Lagodich A.V."/>
            <person name="Prokulevich V.A."/>
            <person name="Ehrlich S.D."/>
            <person name="Janniere L."/>
        </authorList>
    </citation>
    <scope>NUCLEOTIDE SEQUENCE</scope>
    <source>
        <strain evidence="1">72</strain>
        <plasmid evidence="1">pBS72</plasmid>
    </source>
</reference>
<reference evidence="1" key="3">
    <citation type="journal article" date="2004" name="Mol. Biol. (Mosk.)">
        <title>The replication system of plasmids from Bacillus subtilis environmental isolates.</title>
        <authorList>
            <person name="Lagodich A.V."/>
            <person name="Shtaniuk Iu.V."/>
            <person name="Prozorov A.A."/>
            <person name="Titok M.A."/>
        </authorList>
    </citation>
    <scope>NUCLEOTIDE SEQUENCE</scope>
    <source>
        <strain evidence="1">72</strain>
        <plasmid evidence="1">pBS72</plasmid>
    </source>
</reference>
<evidence type="ECO:0000313" key="1">
    <source>
        <dbReference type="EMBL" id="APB62344.1"/>
    </source>
</evidence>
<evidence type="ECO:0000313" key="2">
    <source>
        <dbReference type="EMBL" id="APB62358.1"/>
    </source>
</evidence>
<keyword evidence="1" id="KW-0614">Plasmid</keyword>
<accession>A0A1J0AKT9</accession>
<name>A0A1J0AKT9_BACIU</name>
<reference evidence="1" key="4">
    <citation type="journal article" date="2006" name="Microbiology">
        <title>The replicative polymerases PolC and DnaE are required for theta replication of the Bacillus subtilis plasmid pBS72.</title>
        <authorList>
            <person name="Titok M."/>
            <person name="Suski C."/>
            <person name="Dalmais B."/>
            <person name="Ehrlich S.D."/>
            <person name="Janniere L."/>
        </authorList>
    </citation>
    <scope>NUCLEOTIDE SEQUENCE</scope>
    <source>
        <strain evidence="1">72</strain>
        <plasmid evidence="1">pBS72</plasmid>
    </source>
</reference>
<geneLocation type="plasmid" evidence="1">
    <name>pBS72</name>
</geneLocation>
<gene>
    <name evidence="1" type="ORF">pBS72_0750</name>
    <name evidence="2" type="ORF">pBS72_0890</name>
</gene>
<proteinExistence type="predicted"/>
<reference evidence="1" key="1">
    <citation type="journal article" date="2002" name="Mikrobiologiia">
        <title>Soil strain of Bacillus subtilis harboring a large plasmid that mediates high-frequency conjugal mobilization.</title>
        <authorList>
            <person name="Lotareva O.V."/>
            <person name="Poluektova E.U."/>
            <person name="Titok M.A."/>
            <person name="Prozorov A.A."/>
        </authorList>
    </citation>
    <scope>NUCLEOTIDE SEQUENCE</scope>
    <source>
        <strain evidence="1">72</strain>
        <plasmid evidence="1">pBS72</plasmid>
    </source>
</reference>
<dbReference type="EMBL" id="KX711616">
    <property type="protein sequence ID" value="APB62358.1"/>
    <property type="molecule type" value="Genomic_DNA"/>
</dbReference>